<dbReference type="InterPro" id="IPR036102">
    <property type="entry name" value="OsmC/Ohrsf"/>
</dbReference>
<organism evidence="1 2">
    <name type="scientific">Rufibacter immobilis</name>
    <dbReference type="NCBI Taxonomy" id="1348778"/>
    <lineage>
        <taxon>Bacteria</taxon>
        <taxon>Pseudomonadati</taxon>
        <taxon>Bacteroidota</taxon>
        <taxon>Cytophagia</taxon>
        <taxon>Cytophagales</taxon>
        <taxon>Hymenobacteraceae</taxon>
        <taxon>Rufibacter</taxon>
    </lineage>
</organism>
<reference evidence="1 2" key="1">
    <citation type="submission" date="2018-11" db="EMBL/GenBank/DDBJ databases">
        <title>Rufibacter latericius sp. nov., isolated from water in Baiyang Lake.</title>
        <authorList>
            <person name="Yang Y."/>
        </authorList>
    </citation>
    <scope>NUCLEOTIDE SEQUENCE [LARGE SCALE GENOMIC DNA]</scope>
    <source>
        <strain evidence="1 2">MCC P1</strain>
    </source>
</reference>
<gene>
    <name evidence="1" type="ORF">EFA69_09840</name>
</gene>
<dbReference type="PANTHER" id="PTHR34352:SF1">
    <property type="entry name" value="PROTEIN YHFA"/>
    <property type="match status" value="1"/>
</dbReference>
<protein>
    <submittedName>
        <fullName evidence="1">OsmC family peroxiredoxin</fullName>
    </submittedName>
</protein>
<dbReference type="OrthoDB" id="9804010at2"/>
<name>A0A3M9MXH6_9BACT</name>
<dbReference type="SUPFAM" id="SSF82784">
    <property type="entry name" value="OsmC-like"/>
    <property type="match status" value="1"/>
</dbReference>
<comment type="caution">
    <text evidence="1">The sequence shown here is derived from an EMBL/GenBank/DDBJ whole genome shotgun (WGS) entry which is preliminary data.</text>
</comment>
<dbReference type="InterPro" id="IPR015946">
    <property type="entry name" value="KH_dom-like_a/b"/>
</dbReference>
<dbReference type="PANTHER" id="PTHR34352">
    <property type="entry name" value="PROTEIN YHFA"/>
    <property type="match status" value="1"/>
</dbReference>
<evidence type="ECO:0000313" key="2">
    <source>
        <dbReference type="Proteomes" id="UP000271010"/>
    </source>
</evidence>
<accession>A0A3M9MXH6</accession>
<dbReference type="Proteomes" id="UP000271010">
    <property type="component" value="Unassembled WGS sequence"/>
</dbReference>
<dbReference type="Gene3D" id="3.30.300.20">
    <property type="match status" value="1"/>
</dbReference>
<proteinExistence type="predicted"/>
<keyword evidence="2" id="KW-1185">Reference proteome</keyword>
<dbReference type="InterPro" id="IPR003718">
    <property type="entry name" value="OsmC/Ohr_fam"/>
</dbReference>
<evidence type="ECO:0000313" key="1">
    <source>
        <dbReference type="EMBL" id="RNI29827.1"/>
    </source>
</evidence>
<dbReference type="Pfam" id="PF02566">
    <property type="entry name" value="OsmC"/>
    <property type="match status" value="1"/>
</dbReference>
<dbReference type="RefSeq" id="WP_123132909.1">
    <property type="nucleotide sequence ID" value="NZ_RJJE01000009.1"/>
</dbReference>
<dbReference type="AlphaFoldDB" id="A0A3M9MXH6"/>
<dbReference type="EMBL" id="RJJE01000009">
    <property type="protein sequence ID" value="RNI29827.1"/>
    <property type="molecule type" value="Genomic_DNA"/>
</dbReference>
<sequence>MIRIEMNRVGGDYGFEARDANGHIITTDTSPESGGTNFGVRPMQMLLMALGGCSGIDVVMILKKQRQELTGFKMDISGEREKGKEPALWTKVHVVFELQGNVEPAKAERACELSMVKYCSVAETLRRAGAEITWEVRVTA</sequence>